<keyword evidence="2" id="KW-0472">Membrane</keyword>
<keyword evidence="1" id="KW-0175">Coiled coil</keyword>
<accession>A0ABT0PML8</accession>
<keyword evidence="2" id="KW-1133">Transmembrane helix</keyword>
<evidence type="ECO:0000256" key="2">
    <source>
        <dbReference type="SAM" id="Phobius"/>
    </source>
</evidence>
<name>A0ABT0PML8_9FLAO</name>
<protein>
    <submittedName>
        <fullName evidence="3">Uncharacterized protein</fullName>
    </submittedName>
</protein>
<feature type="coiled-coil region" evidence="1">
    <location>
        <begin position="163"/>
        <end position="201"/>
    </location>
</feature>
<evidence type="ECO:0000256" key="1">
    <source>
        <dbReference type="SAM" id="Coils"/>
    </source>
</evidence>
<evidence type="ECO:0000313" key="3">
    <source>
        <dbReference type="EMBL" id="MCL6272613.1"/>
    </source>
</evidence>
<proteinExistence type="predicted"/>
<dbReference type="RefSeq" id="WP_249655799.1">
    <property type="nucleotide sequence ID" value="NZ_JAMFMA010000001.1"/>
</dbReference>
<dbReference type="EMBL" id="JAMFMA010000001">
    <property type="protein sequence ID" value="MCL6272613.1"/>
    <property type="molecule type" value="Genomic_DNA"/>
</dbReference>
<dbReference type="Proteomes" id="UP001203607">
    <property type="component" value="Unassembled WGS sequence"/>
</dbReference>
<feature type="transmembrane region" description="Helical" evidence="2">
    <location>
        <begin position="130"/>
        <end position="151"/>
    </location>
</feature>
<keyword evidence="2" id="KW-0812">Transmembrane</keyword>
<organism evidence="3 4">
    <name type="scientific">Flagellimonas spongiicola</name>
    <dbReference type="NCBI Taxonomy" id="2942208"/>
    <lineage>
        <taxon>Bacteria</taxon>
        <taxon>Pseudomonadati</taxon>
        <taxon>Bacteroidota</taxon>
        <taxon>Flavobacteriia</taxon>
        <taxon>Flavobacteriales</taxon>
        <taxon>Flavobacteriaceae</taxon>
        <taxon>Flagellimonas</taxon>
    </lineage>
</organism>
<sequence>MGEFFKAELKDRFLEYALDRQDYFEAQVLYDEYLRPNYSLEFVTKLIKEIMEHDANLLDVMAGNGVDIFMLASTRNTQDFLDDGGFMDMHVKEEEKWDTFLDQMSNNKKLSKDERALLKKNSPILKKERTILLVLISAVVVSFLFTLFSLLNGLFWEPEYVPADEFERKLEVLRSQYTEENQKLEQELDKARLTIDSLQKSSLPTPRR</sequence>
<comment type="caution">
    <text evidence="3">The sequence shown here is derived from an EMBL/GenBank/DDBJ whole genome shotgun (WGS) entry which is preliminary data.</text>
</comment>
<keyword evidence="4" id="KW-1185">Reference proteome</keyword>
<evidence type="ECO:0000313" key="4">
    <source>
        <dbReference type="Proteomes" id="UP001203607"/>
    </source>
</evidence>
<gene>
    <name evidence="3" type="ORF">M3P19_01265</name>
</gene>
<reference evidence="3 4" key="1">
    <citation type="submission" date="2022-05" db="EMBL/GenBank/DDBJ databases">
        <authorList>
            <person name="Park J.-S."/>
        </authorList>
    </citation>
    <scope>NUCLEOTIDE SEQUENCE [LARGE SCALE GENOMIC DNA]</scope>
    <source>
        <strain evidence="3 4">2012CJ35-5</strain>
    </source>
</reference>